<gene>
    <name evidence="2" type="ORF">FRY97_10315</name>
</gene>
<sequence>MASKTSYKEVQRFRRWEVFGLLGALIAFTIYHLYATYGHPDFDQEKVLLKSMLILLILGGALAYLLSIRLELKIDDEKIRYRYYPLHFRRKKIFWSEVADCEVVVFPLSAQLNGWGIHFGEQMISVNHYAGIRLVLKNGERLFISCKDPEALRDIVGRCGGR</sequence>
<dbReference type="RefSeq" id="WP_147167448.1">
    <property type="nucleotide sequence ID" value="NZ_VOOR01000018.1"/>
</dbReference>
<keyword evidence="3" id="KW-1185">Reference proteome</keyword>
<evidence type="ECO:0000256" key="1">
    <source>
        <dbReference type="SAM" id="Phobius"/>
    </source>
</evidence>
<keyword evidence="1" id="KW-0472">Membrane</keyword>
<keyword evidence="1" id="KW-1133">Transmembrane helix</keyword>
<protein>
    <recommendedName>
        <fullName evidence="4">Bacterial Pleckstrin homology domain-containing protein</fullName>
    </recommendedName>
</protein>
<organism evidence="2 3">
    <name type="scientific">Phaeodactylibacter luteus</name>
    <dbReference type="NCBI Taxonomy" id="1564516"/>
    <lineage>
        <taxon>Bacteria</taxon>
        <taxon>Pseudomonadati</taxon>
        <taxon>Bacteroidota</taxon>
        <taxon>Saprospiria</taxon>
        <taxon>Saprospirales</taxon>
        <taxon>Haliscomenobacteraceae</taxon>
        <taxon>Phaeodactylibacter</taxon>
    </lineage>
</organism>
<reference evidence="2 3" key="1">
    <citation type="submission" date="2019-08" db="EMBL/GenBank/DDBJ databases">
        <title>Genome of Phaeodactylibacter luteus.</title>
        <authorList>
            <person name="Bowman J.P."/>
        </authorList>
    </citation>
    <scope>NUCLEOTIDE SEQUENCE [LARGE SCALE GENOMIC DNA]</scope>
    <source>
        <strain evidence="2 3">KCTC 42180</strain>
    </source>
</reference>
<keyword evidence="1" id="KW-0812">Transmembrane</keyword>
<feature type="transmembrane region" description="Helical" evidence="1">
    <location>
        <begin position="47"/>
        <end position="66"/>
    </location>
</feature>
<dbReference type="AlphaFoldDB" id="A0A5C6RLQ7"/>
<evidence type="ECO:0000313" key="3">
    <source>
        <dbReference type="Proteomes" id="UP000321580"/>
    </source>
</evidence>
<evidence type="ECO:0000313" key="2">
    <source>
        <dbReference type="EMBL" id="TXB63193.1"/>
    </source>
</evidence>
<proteinExistence type="predicted"/>
<evidence type="ECO:0008006" key="4">
    <source>
        <dbReference type="Google" id="ProtNLM"/>
    </source>
</evidence>
<dbReference type="Proteomes" id="UP000321580">
    <property type="component" value="Unassembled WGS sequence"/>
</dbReference>
<dbReference type="EMBL" id="VOOR01000018">
    <property type="protein sequence ID" value="TXB63193.1"/>
    <property type="molecule type" value="Genomic_DNA"/>
</dbReference>
<name>A0A5C6RLQ7_9BACT</name>
<accession>A0A5C6RLQ7</accession>
<dbReference type="OrthoDB" id="582675at2"/>
<feature type="transmembrane region" description="Helical" evidence="1">
    <location>
        <begin position="16"/>
        <end position="35"/>
    </location>
</feature>
<comment type="caution">
    <text evidence="2">The sequence shown here is derived from an EMBL/GenBank/DDBJ whole genome shotgun (WGS) entry which is preliminary data.</text>
</comment>